<proteinExistence type="inferred from homology"/>
<keyword evidence="5" id="KW-0964">Secreted</keyword>
<dbReference type="InterPro" id="IPR012132">
    <property type="entry name" value="GMC_OxRdtase"/>
</dbReference>
<dbReference type="EMBL" id="JAQJAN010000012">
    <property type="protein sequence ID" value="KAJ5716353.1"/>
    <property type="molecule type" value="Genomic_DNA"/>
</dbReference>
<keyword evidence="5" id="KW-0134">Cell wall</keyword>
<dbReference type="PROSITE" id="PS00624">
    <property type="entry name" value="GMC_OXRED_2"/>
    <property type="match status" value="1"/>
</dbReference>
<feature type="active site" description="Proton acceptor" evidence="6">
    <location>
        <position position="537"/>
    </location>
</feature>
<dbReference type="PANTHER" id="PTHR11552">
    <property type="entry name" value="GLUCOSE-METHANOL-CHOLINE GMC OXIDOREDUCTASE"/>
    <property type="match status" value="1"/>
</dbReference>
<keyword evidence="7" id="KW-0285">Flavoprotein</keyword>
<comment type="cofactor">
    <cofactor evidence="7">
        <name>FAD</name>
        <dbReference type="ChEBI" id="CHEBI:57692"/>
    </cofactor>
</comment>
<reference evidence="9" key="2">
    <citation type="submission" date="2023-01" db="EMBL/GenBank/DDBJ databases">
        <authorList>
            <person name="Petersen C."/>
        </authorList>
    </citation>
    <scope>NUCLEOTIDE SEQUENCE</scope>
    <source>
        <strain evidence="9">IBT 17514</strain>
    </source>
</reference>
<dbReference type="SUPFAM" id="SSF54373">
    <property type="entry name" value="FAD-linked reductases, C-terminal domain"/>
    <property type="match status" value="1"/>
</dbReference>
<evidence type="ECO:0000256" key="4">
    <source>
        <dbReference type="ARBA" id="ARBA00022490"/>
    </source>
</evidence>
<protein>
    <submittedName>
        <fullName evidence="9">Glucose dehydrogenase</fullName>
    </submittedName>
</protein>
<dbReference type="Gene3D" id="3.30.560.10">
    <property type="entry name" value="Glucose Oxidase, domain 3"/>
    <property type="match status" value="1"/>
</dbReference>
<dbReference type="Gene3D" id="3.50.50.60">
    <property type="entry name" value="FAD/NAD(P)-binding domain"/>
    <property type="match status" value="1"/>
</dbReference>
<dbReference type="Pfam" id="PF00732">
    <property type="entry name" value="GMC_oxred_N"/>
    <property type="match status" value="1"/>
</dbReference>
<dbReference type="InterPro" id="IPR000172">
    <property type="entry name" value="GMC_OxRdtase_N"/>
</dbReference>
<evidence type="ECO:0000256" key="1">
    <source>
        <dbReference type="ARBA" id="ARBA00004191"/>
    </source>
</evidence>
<name>A0AAD6MTL3_9EURO</name>
<evidence type="ECO:0000256" key="3">
    <source>
        <dbReference type="ARBA" id="ARBA00010790"/>
    </source>
</evidence>
<feature type="binding site" evidence="7">
    <location>
        <position position="227"/>
    </location>
    <ligand>
        <name>FAD</name>
        <dbReference type="ChEBI" id="CHEBI:57692"/>
    </ligand>
</feature>
<dbReference type="PIRSF" id="PIRSF000137">
    <property type="entry name" value="Alcohol_oxidase"/>
    <property type="match status" value="1"/>
</dbReference>
<sequence>MPDTTYDYIIIGGGLTGSALTGRLAELQPERSILLLEAGANVTGHPLTGSPLACFAAHGSPLDWAYTTMPQKHLDSRPCYNAAGKALSGCTATNYGTWTRGNAVDYDLWAQMVNDDAWSYKSLLPYFKRTETHWDKNVDSTEHGTSGPIHLATVESSSDERIYPLGEPLRAAWSSLGIETIEDGNAGNPQGLAPLTENFREGQRQIASEVYGIKAKPNVTIKTETLVKRVLLSEQNGKKIATGVELPDGTTFNASKEVIVSSGAYRTPQVLMLSGIGPTEELSKHGIPVEVDSPEVGKNFHDHFSLNQWWKLRHPERGLSIGTPLWNSPAYGMGLPCNWLATVPAPRDELARALQIDGVSEAEIETHPYLKPEICHIETLIAYAPAGAQVAGVEVPMDGTYIASAVLGIEPTSRGSITISSADPTAAPLIDPNYYATEFDRAALRAGIRQVIKLLRDTPEGHEMILEELARPGMPALSSTSSDEELDKVIKACGATFYHPAGSAAMGKVVDTQLRVNGVEGLRVVDASVFPLSIEGHYQAALYAVAEKAAELIASS</sequence>
<dbReference type="Proteomes" id="UP001215712">
    <property type="component" value="Unassembled WGS sequence"/>
</dbReference>
<accession>A0AAD6MTL3</accession>
<evidence type="ECO:0000313" key="9">
    <source>
        <dbReference type="EMBL" id="KAJ5716353.1"/>
    </source>
</evidence>
<dbReference type="AlphaFoldDB" id="A0AAD6MTL3"/>
<evidence type="ECO:0000256" key="6">
    <source>
        <dbReference type="PIRSR" id="PIRSR000137-1"/>
    </source>
</evidence>
<dbReference type="InterPro" id="IPR036188">
    <property type="entry name" value="FAD/NAD-bd_sf"/>
</dbReference>
<dbReference type="SUPFAM" id="SSF51905">
    <property type="entry name" value="FAD/NAD(P)-binding domain"/>
    <property type="match status" value="1"/>
</dbReference>
<reference evidence="9" key="1">
    <citation type="journal article" date="2023" name="IMA Fungus">
        <title>Comparative genomic study of the Penicillium genus elucidates a diverse pangenome and 15 lateral gene transfer events.</title>
        <authorList>
            <person name="Petersen C."/>
            <person name="Sorensen T."/>
            <person name="Nielsen M.R."/>
            <person name="Sondergaard T.E."/>
            <person name="Sorensen J.L."/>
            <person name="Fitzpatrick D.A."/>
            <person name="Frisvad J.C."/>
            <person name="Nielsen K.L."/>
        </authorList>
    </citation>
    <scope>NUCLEOTIDE SEQUENCE</scope>
    <source>
        <strain evidence="9">IBT 17514</strain>
    </source>
</reference>
<evidence type="ECO:0000256" key="7">
    <source>
        <dbReference type="PIRSR" id="PIRSR000137-2"/>
    </source>
</evidence>
<comment type="caution">
    <text evidence="9">The sequence shown here is derived from an EMBL/GenBank/DDBJ whole genome shotgun (WGS) entry which is preliminary data.</text>
</comment>
<feature type="active site" description="Proton donor" evidence="6">
    <location>
        <position position="499"/>
    </location>
</feature>
<keyword evidence="7" id="KW-0274">FAD</keyword>
<keyword evidence="4" id="KW-0963">Cytoplasm</keyword>
<dbReference type="GO" id="GO:0005737">
    <property type="term" value="C:cytoplasm"/>
    <property type="evidence" value="ECO:0007669"/>
    <property type="project" value="UniProtKB-SubCell"/>
</dbReference>
<gene>
    <name evidence="9" type="ORF">N7493_008264</name>
</gene>
<dbReference type="GO" id="GO:0050660">
    <property type="term" value="F:flavin adenine dinucleotide binding"/>
    <property type="evidence" value="ECO:0007669"/>
    <property type="project" value="InterPro"/>
</dbReference>
<evidence type="ECO:0000313" key="10">
    <source>
        <dbReference type="Proteomes" id="UP001215712"/>
    </source>
</evidence>
<dbReference type="Pfam" id="PF05199">
    <property type="entry name" value="GMC_oxred_C"/>
    <property type="match status" value="1"/>
</dbReference>
<keyword evidence="10" id="KW-1185">Reference proteome</keyword>
<evidence type="ECO:0000256" key="5">
    <source>
        <dbReference type="ARBA" id="ARBA00022512"/>
    </source>
</evidence>
<comment type="subcellular location">
    <subcellularLocation>
        <location evidence="2">Cytoplasm</location>
    </subcellularLocation>
    <subcellularLocation>
        <location evidence="1">Secreted</location>
        <location evidence="1">Cell wall</location>
    </subcellularLocation>
</comment>
<feature type="domain" description="Glucose-methanol-choline oxidoreductase N-terminal" evidence="8">
    <location>
        <begin position="263"/>
        <end position="277"/>
    </location>
</feature>
<evidence type="ECO:0000256" key="2">
    <source>
        <dbReference type="ARBA" id="ARBA00004496"/>
    </source>
</evidence>
<organism evidence="9 10">
    <name type="scientific">Penicillium malachiteum</name>
    <dbReference type="NCBI Taxonomy" id="1324776"/>
    <lineage>
        <taxon>Eukaryota</taxon>
        <taxon>Fungi</taxon>
        <taxon>Dikarya</taxon>
        <taxon>Ascomycota</taxon>
        <taxon>Pezizomycotina</taxon>
        <taxon>Eurotiomycetes</taxon>
        <taxon>Eurotiomycetidae</taxon>
        <taxon>Eurotiales</taxon>
        <taxon>Aspergillaceae</taxon>
        <taxon>Penicillium</taxon>
    </lineage>
</organism>
<dbReference type="GO" id="GO:0016614">
    <property type="term" value="F:oxidoreductase activity, acting on CH-OH group of donors"/>
    <property type="evidence" value="ECO:0007669"/>
    <property type="project" value="InterPro"/>
</dbReference>
<evidence type="ECO:0000259" key="8">
    <source>
        <dbReference type="PROSITE" id="PS00624"/>
    </source>
</evidence>
<comment type="similarity">
    <text evidence="3">Belongs to the GMC oxidoreductase family.</text>
</comment>
<dbReference type="PANTHER" id="PTHR11552:SF123">
    <property type="entry name" value="GMC OXIDOREDUCTASE (AFU_ORTHOLOGUE AFUA_2G01770)-RELATED"/>
    <property type="match status" value="1"/>
</dbReference>
<dbReference type="InterPro" id="IPR007867">
    <property type="entry name" value="GMC_OxRtase_C"/>
</dbReference>